<dbReference type="AlphaFoldDB" id="B1XWI3"/>
<gene>
    <name evidence="10" type="ordered locus">Lcho_2719</name>
</gene>
<dbReference type="eggNOG" id="COG4251">
    <property type="taxonomic scope" value="Bacteria"/>
</dbReference>
<keyword evidence="8" id="KW-0812">Transmembrane</keyword>
<comment type="subcellular location">
    <subcellularLocation>
        <location evidence="2">Cell inner membrane</location>
        <topology evidence="2">Multi-pass membrane protein</topology>
    </subcellularLocation>
</comment>
<dbReference type="SUPFAM" id="SSF47384">
    <property type="entry name" value="Homodimeric domain of signal transducing histidine kinase"/>
    <property type="match status" value="1"/>
</dbReference>
<keyword evidence="8" id="KW-1133">Transmembrane helix</keyword>
<evidence type="ECO:0000256" key="4">
    <source>
        <dbReference type="ARBA" id="ARBA00022553"/>
    </source>
</evidence>
<evidence type="ECO:0000256" key="7">
    <source>
        <dbReference type="SAM" id="MobiDB-lite"/>
    </source>
</evidence>
<feature type="transmembrane region" description="Helical" evidence="8">
    <location>
        <begin position="34"/>
        <end position="55"/>
    </location>
</feature>
<name>B1XWI3_LEPCP</name>
<evidence type="ECO:0000313" key="11">
    <source>
        <dbReference type="Proteomes" id="UP000001693"/>
    </source>
</evidence>
<evidence type="ECO:0000256" key="8">
    <source>
        <dbReference type="SAM" id="Phobius"/>
    </source>
</evidence>
<evidence type="ECO:0000256" key="6">
    <source>
        <dbReference type="ARBA" id="ARBA00022777"/>
    </source>
</evidence>
<dbReference type="EC" id="2.7.13.3" evidence="3"/>
<feature type="domain" description="Histidine kinase" evidence="9">
    <location>
        <begin position="228"/>
        <end position="449"/>
    </location>
</feature>
<protein>
    <recommendedName>
        <fullName evidence="3">histidine kinase</fullName>
        <ecNumber evidence="3">2.7.13.3</ecNumber>
    </recommendedName>
</protein>
<dbReference type="GO" id="GO:0005886">
    <property type="term" value="C:plasma membrane"/>
    <property type="evidence" value="ECO:0007669"/>
    <property type="project" value="UniProtKB-SubCell"/>
</dbReference>
<dbReference type="InterPro" id="IPR036890">
    <property type="entry name" value="HATPase_C_sf"/>
</dbReference>
<dbReference type="FunFam" id="3.30.565.10:FF:000006">
    <property type="entry name" value="Sensor histidine kinase WalK"/>
    <property type="match status" value="1"/>
</dbReference>
<dbReference type="PROSITE" id="PS50109">
    <property type="entry name" value="HIS_KIN"/>
    <property type="match status" value="1"/>
</dbReference>
<dbReference type="PANTHER" id="PTHR42878:SF15">
    <property type="entry name" value="BACTERIOPHYTOCHROME"/>
    <property type="match status" value="1"/>
</dbReference>
<dbReference type="InterPro" id="IPR050351">
    <property type="entry name" value="BphY/WalK/GraS-like"/>
</dbReference>
<dbReference type="Gene3D" id="1.10.287.130">
    <property type="match status" value="1"/>
</dbReference>
<comment type="catalytic activity">
    <reaction evidence="1">
        <text>ATP + protein L-histidine = ADP + protein N-phospho-L-histidine.</text>
        <dbReference type="EC" id="2.7.13.3"/>
    </reaction>
</comment>
<dbReference type="GO" id="GO:0030295">
    <property type="term" value="F:protein kinase activator activity"/>
    <property type="evidence" value="ECO:0007669"/>
    <property type="project" value="TreeGrafter"/>
</dbReference>
<dbReference type="Pfam" id="PF02518">
    <property type="entry name" value="HATPase_c"/>
    <property type="match status" value="1"/>
</dbReference>
<dbReference type="HOGENOM" id="CLU_609425_0_0_4"/>
<keyword evidence="6 10" id="KW-0418">Kinase</keyword>
<dbReference type="GO" id="GO:0000156">
    <property type="term" value="F:phosphorelay response regulator activity"/>
    <property type="evidence" value="ECO:0007669"/>
    <property type="project" value="TreeGrafter"/>
</dbReference>
<dbReference type="InterPro" id="IPR003594">
    <property type="entry name" value="HATPase_dom"/>
</dbReference>
<dbReference type="SUPFAM" id="SSF55874">
    <property type="entry name" value="ATPase domain of HSP90 chaperone/DNA topoisomerase II/histidine kinase"/>
    <property type="match status" value="1"/>
</dbReference>
<evidence type="ECO:0000256" key="1">
    <source>
        <dbReference type="ARBA" id="ARBA00000085"/>
    </source>
</evidence>
<dbReference type="InterPro" id="IPR005467">
    <property type="entry name" value="His_kinase_dom"/>
</dbReference>
<dbReference type="KEGG" id="lch:Lcho_2719"/>
<evidence type="ECO:0000256" key="3">
    <source>
        <dbReference type="ARBA" id="ARBA00012438"/>
    </source>
</evidence>
<dbReference type="GO" id="GO:0000155">
    <property type="term" value="F:phosphorelay sensor kinase activity"/>
    <property type="evidence" value="ECO:0007669"/>
    <property type="project" value="InterPro"/>
</dbReference>
<keyword evidence="8" id="KW-0472">Membrane</keyword>
<evidence type="ECO:0000256" key="5">
    <source>
        <dbReference type="ARBA" id="ARBA00022679"/>
    </source>
</evidence>
<dbReference type="Gene3D" id="3.30.565.10">
    <property type="entry name" value="Histidine kinase-like ATPase, C-terminal domain"/>
    <property type="match status" value="1"/>
</dbReference>
<dbReference type="InterPro" id="IPR004358">
    <property type="entry name" value="Sig_transdc_His_kin-like_C"/>
</dbReference>
<dbReference type="STRING" id="395495.Lcho_2719"/>
<dbReference type="Pfam" id="PF00512">
    <property type="entry name" value="HisKA"/>
    <property type="match status" value="1"/>
</dbReference>
<dbReference type="CDD" id="cd00082">
    <property type="entry name" value="HisKA"/>
    <property type="match status" value="1"/>
</dbReference>
<dbReference type="Proteomes" id="UP000001693">
    <property type="component" value="Chromosome"/>
</dbReference>
<keyword evidence="4" id="KW-0597">Phosphoprotein</keyword>
<accession>B1XWI3</accession>
<dbReference type="InterPro" id="IPR003661">
    <property type="entry name" value="HisK_dim/P_dom"/>
</dbReference>
<dbReference type="PRINTS" id="PR00344">
    <property type="entry name" value="BCTRLSENSOR"/>
</dbReference>
<dbReference type="SMART" id="SM00387">
    <property type="entry name" value="HATPase_c"/>
    <property type="match status" value="1"/>
</dbReference>
<dbReference type="EMBL" id="CP001013">
    <property type="protein sequence ID" value="ACB34984.1"/>
    <property type="molecule type" value="Genomic_DNA"/>
</dbReference>
<sequence length="449" mass="47593" precursor="true">MAWRVALPAGLGALLLVMAANGLATAFGVSAGVSVLLALVACGCVGVAAAGWSGLQSDARKQAPEAIATSRPAPPVDLIAADWERALLARLPGLSFIVQRVTEGELTDWLLLAGHGQAEAGQAQADTAIPAPELLSHWLARHPQCPPAEVVAALQAAGDTATPPGADPRPWRVLPLGVRHSVLWQPPTAKAAPVPPAPAPAPVPAPAPASVPAPAKPPENDRESIAYTVSHDLRAPIRVIEGFTRIVREDYGHLLDRIGNDHLDRVLGAATRMNTMIDALLALSRLSNQPLVREAVPLSQLATQIIEELRAQAPGRVVQASIEPDLTAQGDPAQLRTVLENLLGNAWKYSARRAEGRIEFGLTRLSAVRADVDAAQDRPVYFVRDNGAGFDMRFAERLFGAFQRLHSASEFTGTGVGLASVRRIINRHGGEVWAQSKVDEGASFYFTLG</sequence>
<reference evidence="10 11" key="1">
    <citation type="submission" date="2008-03" db="EMBL/GenBank/DDBJ databases">
        <title>Complete sequence of Leptothrix cholodnii SP-6.</title>
        <authorList>
            <consortium name="US DOE Joint Genome Institute"/>
            <person name="Copeland A."/>
            <person name="Lucas S."/>
            <person name="Lapidus A."/>
            <person name="Glavina del Rio T."/>
            <person name="Dalin E."/>
            <person name="Tice H."/>
            <person name="Bruce D."/>
            <person name="Goodwin L."/>
            <person name="Pitluck S."/>
            <person name="Chertkov O."/>
            <person name="Brettin T."/>
            <person name="Detter J.C."/>
            <person name="Han C."/>
            <person name="Kuske C.R."/>
            <person name="Schmutz J."/>
            <person name="Larimer F."/>
            <person name="Land M."/>
            <person name="Hauser L."/>
            <person name="Kyrpides N."/>
            <person name="Lykidis A."/>
            <person name="Emerson D."/>
            <person name="Richardson P."/>
        </authorList>
    </citation>
    <scope>NUCLEOTIDE SEQUENCE [LARGE SCALE GENOMIC DNA]</scope>
    <source>
        <strain evidence="11">ATCC 51168 / LMG 8142 / SP-6</strain>
    </source>
</reference>
<dbReference type="SMART" id="SM00388">
    <property type="entry name" value="HisKA"/>
    <property type="match status" value="1"/>
</dbReference>
<evidence type="ECO:0000256" key="2">
    <source>
        <dbReference type="ARBA" id="ARBA00004429"/>
    </source>
</evidence>
<feature type="region of interest" description="Disordered" evidence="7">
    <location>
        <begin position="188"/>
        <end position="221"/>
    </location>
</feature>
<feature type="compositionally biased region" description="Pro residues" evidence="7">
    <location>
        <begin position="193"/>
        <end position="217"/>
    </location>
</feature>
<proteinExistence type="predicted"/>
<dbReference type="PANTHER" id="PTHR42878">
    <property type="entry name" value="TWO-COMPONENT HISTIDINE KINASE"/>
    <property type="match status" value="1"/>
</dbReference>
<dbReference type="GO" id="GO:0007234">
    <property type="term" value="P:osmosensory signaling via phosphorelay pathway"/>
    <property type="evidence" value="ECO:0007669"/>
    <property type="project" value="TreeGrafter"/>
</dbReference>
<evidence type="ECO:0000313" key="10">
    <source>
        <dbReference type="EMBL" id="ACB34984.1"/>
    </source>
</evidence>
<keyword evidence="11" id="KW-1185">Reference proteome</keyword>
<keyword evidence="5" id="KW-0808">Transferase</keyword>
<organism evidence="10 11">
    <name type="scientific">Leptothrix cholodnii (strain ATCC 51168 / LMG 8142 / SP-6)</name>
    <name type="common">Leptothrix discophora (strain SP-6)</name>
    <dbReference type="NCBI Taxonomy" id="395495"/>
    <lineage>
        <taxon>Bacteria</taxon>
        <taxon>Pseudomonadati</taxon>
        <taxon>Pseudomonadota</taxon>
        <taxon>Betaproteobacteria</taxon>
        <taxon>Burkholderiales</taxon>
        <taxon>Sphaerotilaceae</taxon>
        <taxon>Leptothrix</taxon>
    </lineage>
</organism>
<dbReference type="InterPro" id="IPR036097">
    <property type="entry name" value="HisK_dim/P_sf"/>
</dbReference>
<evidence type="ECO:0000259" key="9">
    <source>
        <dbReference type="PROSITE" id="PS50109"/>
    </source>
</evidence>